<dbReference type="EMBL" id="WHLY01000002">
    <property type="protein sequence ID" value="MPR34763.1"/>
    <property type="molecule type" value="Genomic_DNA"/>
</dbReference>
<accession>A0A7C9BHU3</accession>
<comment type="caution">
    <text evidence="1">The sequence shown here is derived from an EMBL/GenBank/DDBJ whole genome shotgun (WGS) entry which is preliminary data.</text>
</comment>
<sequence length="472" mass="52891">MKNVILILGFCLMQGPIFSQKSKTSEVSLTAEQWEFKPDKVTFSQEQGVSHMHINPDAGKVVAKGLDFKSGTIEFDVKPNNMMTFYFRYQNAKETECFYLRMGRAGDSLATEGVQYAPYLDGVLMWDTYVEYQSNAAFAKNEWNHIKLVISDAQMRMYINSTGKPTLEVEHLAGNTERGTLGFEGDMVVRNLVVEPDVTGNLSSLPGMDPTANDPRYIRNWAVSDPIAIPEKVDFSFDLLPNPDTKWRTLATERRGLVNLIRTFGKNETRSIVWLKLKVKSARAQQKKMELGFVNDVWVFLNGQMAYLDKNLQGSPTEKPPGGRISVENTSFVLPLKEGDNTLLIGIANDAAWGWGAMARFENTTDIEVIPDPTFDSRYVKIPAKVLDAYMGTYAMPMPTGGSLILTKESGGLWLSSEGVFVIHTLLYPMSETRFFSSNFSLEFEFVGTGSSADKLIVYNEGKQIVELKRAE</sequence>
<reference evidence="1 2" key="1">
    <citation type="submission" date="2019-10" db="EMBL/GenBank/DDBJ databases">
        <title>Draft Genome Sequence of Cytophagaceae sp. SJW1-29.</title>
        <authorList>
            <person name="Choi A."/>
        </authorList>
    </citation>
    <scope>NUCLEOTIDE SEQUENCE [LARGE SCALE GENOMIC DNA]</scope>
    <source>
        <strain evidence="1 2">SJW1-29</strain>
    </source>
</reference>
<dbReference type="GO" id="GO:0004553">
    <property type="term" value="F:hydrolase activity, hydrolyzing O-glycosyl compounds"/>
    <property type="evidence" value="ECO:0007669"/>
    <property type="project" value="UniProtKB-ARBA"/>
</dbReference>
<evidence type="ECO:0000313" key="2">
    <source>
        <dbReference type="Proteomes" id="UP000479293"/>
    </source>
</evidence>
<dbReference type="Proteomes" id="UP000479293">
    <property type="component" value="Unassembled WGS sequence"/>
</dbReference>
<evidence type="ECO:0000313" key="1">
    <source>
        <dbReference type="EMBL" id="MPR34763.1"/>
    </source>
</evidence>
<dbReference type="InterPro" id="IPR013320">
    <property type="entry name" value="ConA-like_dom_sf"/>
</dbReference>
<dbReference type="Gene3D" id="2.60.120.560">
    <property type="entry name" value="Exo-inulinase, domain 1"/>
    <property type="match status" value="1"/>
</dbReference>
<gene>
    <name evidence="1" type="ORF">GBK04_15720</name>
</gene>
<proteinExistence type="predicted"/>
<keyword evidence="2" id="KW-1185">Reference proteome</keyword>
<name>A0A7C9BHU3_9BACT</name>
<dbReference type="SUPFAM" id="SSF49899">
    <property type="entry name" value="Concanavalin A-like lectins/glucanases"/>
    <property type="match status" value="1"/>
</dbReference>
<protein>
    <recommendedName>
        <fullName evidence="3">DUF1080 domain-containing protein</fullName>
    </recommendedName>
</protein>
<dbReference type="AlphaFoldDB" id="A0A7C9BHU3"/>
<organism evidence="1 2">
    <name type="scientific">Salmonirosea aquatica</name>
    <dbReference type="NCBI Taxonomy" id="2654236"/>
    <lineage>
        <taxon>Bacteria</taxon>
        <taxon>Pseudomonadati</taxon>
        <taxon>Bacteroidota</taxon>
        <taxon>Cytophagia</taxon>
        <taxon>Cytophagales</taxon>
        <taxon>Spirosomataceae</taxon>
        <taxon>Salmonirosea</taxon>
    </lineage>
</organism>
<dbReference type="GO" id="GO:0005975">
    <property type="term" value="P:carbohydrate metabolic process"/>
    <property type="evidence" value="ECO:0007669"/>
    <property type="project" value="UniProtKB-ARBA"/>
</dbReference>
<dbReference type="RefSeq" id="WP_152761250.1">
    <property type="nucleotide sequence ID" value="NZ_WHLY01000002.1"/>
</dbReference>
<evidence type="ECO:0008006" key="3">
    <source>
        <dbReference type="Google" id="ProtNLM"/>
    </source>
</evidence>